<keyword evidence="3" id="KW-1185">Reference proteome</keyword>
<proteinExistence type="predicted"/>
<evidence type="ECO:0000313" key="3">
    <source>
        <dbReference type="Proteomes" id="UP000770661"/>
    </source>
</evidence>
<dbReference type="EMBL" id="JACEEZ010023223">
    <property type="protein sequence ID" value="KAG0711566.1"/>
    <property type="molecule type" value="Genomic_DNA"/>
</dbReference>
<feature type="chain" id="PRO_5035177261" evidence="1">
    <location>
        <begin position="19"/>
        <end position="179"/>
    </location>
</feature>
<dbReference type="OrthoDB" id="6338307at2759"/>
<gene>
    <name evidence="2" type="ORF">GWK47_020385</name>
</gene>
<organism evidence="2 3">
    <name type="scientific">Chionoecetes opilio</name>
    <name type="common">Atlantic snow crab</name>
    <name type="synonym">Cancer opilio</name>
    <dbReference type="NCBI Taxonomy" id="41210"/>
    <lineage>
        <taxon>Eukaryota</taxon>
        <taxon>Metazoa</taxon>
        <taxon>Ecdysozoa</taxon>
        <taxon>Arthropoda</taxon>
        <taxon>Crustacea</taxon>
        <taxon>Multicrustacea</taxon>
        <taxon>Malacostraca</taxon>
        <taxon>Eumalacostraca</taxon>
        <taxon>Eucarida</taxon>
        <taxon>Decapoda</taxon>
        <taxon>Pleocyemata</taxon>
        <taxon>Brachyura</taxon>
        <taxon>Eubrachyura</taxon>
        <taxon>Majoidea</taxon>
        <taxon>Majidae</taxon>
        <taxon>Chionoecetes</taxon>
    </lineage>
</organism>
<keyword evidence="1" id="KW-0732">Signal</keyword>
<comment type="caution">
    <text evidence="2">The sequence shown here is derived from an EMBL/GenBank/DDBJ whole genome shotgun (WGS) entry which is preliminary data.</text>
</comment>
<feature type="signal peptide" evidence="1">
    <location>
        <begin position="1"/>
        <end position="18"/>
    </location>
</feature>
<evidence type="ECO:0000313" key="2">
    <source>
        <dbReference type="EMBL" id="KAG0711566.1"/>
    </source>
</evidence>
<reference evidence="2" key="1">
    <citation type="submission" date="2020-07" db="EMBL/GenBank/DDBJ databases">
        <title>The High-quality genome of the commercially important snow crab, Chionoecetes opilio.</title>
        <authorList>
            <person name="Jeong J.-H."/>
            <person name="Ryu S."/>
        </authorList>
    </citation>
    <scope>NUCLEOTIDE SEQUENCE</scope>
    <source>
        <strain evidence="2">MADBK_172401_WGS</strain>
        <tissue evidence="2">Digestive gland</tissue>
    </source>
</reference>
<protein>
    <submittedName>
        <fullName evidence="2">Uncharacterized protein</fullName>
    </submittedName>
</protein>
<dbReference type="AlphaFoldDB" id="A0A8J4XTB6"/>
<evidence type="ECO:0000256" key="1">
    <source>
        <dbReference type="SAM" id="SignalP"/>
    </source>
</evidence>
<accession>A0A8J4XTB6</accession>
<dbReference type="Proteomes" id="UP000770661">
    <property type="component" value="Unassembled WGS sequence"/>
</dbReference>
<name>A0A8J4XTB6_CHIOP</name>
<sequence length="179" mass="19262">MVMVVVVAMATALPASQPRYVNNPTTANQVLSNIVEKAVEKITRSKTASFNTDKSELTGTVVVDNAQITGSYTAEFPGIGAAPYQAVSGKVTETVGKLFADIVVRLNSDLIPQSIKSYTVRPGHDEVDVTGLGNNNPMEPLYLAGFRKAIRQTLEDTMRRNIKVQINQAILDIKKAAAA</sequence>